<feature type="compositionally biased region" description="Polar residues" evidence="2">
    <location>
        <begin position="667"/>
        <end position="704"/>
    </location>
</feature>
<comment type="caution">
    <text evidence="4">The sequence shown here is derived from an EMBL/GenBank/DDBJ whole genome shotgun (WGS) entry which is preliminary data.</text>
</comment>
<feature type="compositionally biased region" description="Basic and acidic residues" evidence="2">
    <location>
        <begin position="1100"/>
        <end position="1110"/>
    </location>
</feature>
<feature type="region of interest" description="Disordered" evidence="2">
    <location>
        <begin position="1496"/>
        <end position="1595"/>
    </location>
</feature>
<dbReference type="Proteomes" id="UP000757232">
    <property type="component" value="Unassembled WGS sequence"/>
</dbReference>
<feature type="region of interest" description="Disordered" evidence="2">
    <location>
        <begin position="788"/>
        <end position="872"/>
    </location>
</feature>
<feature type="compositionally biased region" description="Basic and acidic residues" evidence="2">
    <location>
        <begin position="577"/>
        <end position="587"/>
    </location>
</feature>
<feature type="domain" description="UBC core" evidence="3">
    <location>
        <begin position="4"/>
        <end position="151"/>
    </location>
</feature>
<feature type="compositionally biased region" description="Polar residues" evidence="2">
    <location>
        <begin position="718"/>
        <end position="727"/>
    </location>
</feature>
<dbReference type="PROSITE" id="PS50127">
    <property type="entry name" value="UBC_2"/>
    <property type="match status" value="1"/>
</dbReference>
<feature type="compositionally biased region" description="Low complexity" evidence="2">
    <location>
        <begin position="852"/>
        <end position="868"/>
    </location>
</feature>
<feature type="region of interest" description="Disordered" evidence="2">
    <location>
        <begin position="1215"/>
        <end position="1325"/>
    </location>
</feature>
<keyword evidence="5" id="KW-1185">Reference proteome</keyword>
<feature type="compositionally biased region" description="Low complexity" evidence="2">
    <location>
        <begin position="1264"/>
        <end position="1276"/>
    </location>
</feature>
<feature type="compositionally biased region" description="Polar residues" evidence="2">
    <location>
        <begin position="962"/>
        <end position="988"/>
    </location>
</feature>
<feature type="compositionally biased region" description="Polar residues" evidence="2">
    <location>
        <begin position="619"/>
        <end position="629"/>
    </location>
</feature>
<feature type="compositionally biased region" description="Pro residues" evidence="2">
    <location>
        <begin position="1062"/>
        <end position="1077"/>
    </location>
</feature>
<name>A0A9Q5N8B0_SANBA</name>
<feature type="region of interest" description="Disordered" evidence="2">
    <location>
        <begin position="1406"/>
        <end position="1437"/>
    </location>
</feature>
<evidence type="ECO:0000259" key="3">
    <source>
        <dbReference type="PROSITE" id="PS50127"/>
    </source>
</evidence>
<feature type="region of interest" description="Disordered" evidence="2">
    <location>
        <begin position="942"/>
        <end position="988"/>
    </location>
</feature>
<feature type="region of interest" description="Disordered" evidence="2">
    <location>
        <begin position="1060"/>
        <end position="1116"/>
    </location>
</feature>
<dbReference type="EMBL" id="LNZH02000216">
    <property type="protein sequence ID" value="OCB84349.1"/>
    <property type="molecule type" value="Genomic_DNA"/>
</dbReference>
<feature type="compositionally biased region" description="Low complexity" evidence="2">
    <location>
        <begin position="1304"/>
        <end position="1317"/>
    </location>
</feature>
<feature type="region of interest" description="Disordered" evidence="2">
    <location>
        <begin position="360"/>
        <end position="379"/>
    </location>
</feature>
<feature type="region of interest" description="Disordered" evidence="2">
    <location>
        <begin position="506"/>
        <end position="760"/>
    </location>
</feature>
<feature type="compositionally biased region" description="Basic and acidic residues" evidence="2">
    <location>
        <begin position="730"/>
        <end position="740"/>
    </location>
</feature>
<gene>
    <name evidence="4" type="ORF">A7U60_g9029</name>
</gene>
<feature type="compositionally biased region" description="Polar residues" evidence="2">
    <location>
        <begin position="650"/>
        <end position="660"/>
    </location>
</feature>
<feature type="compositionally biased region" description="Polar residues" evidence="2">
    <location>
        <begin position="510"/>
        <end position="532"/>
    </location>
</feature>
<reference evidence="4" key="1">
    <citation type="submission" date="2016-06" db="EMBL/GenBank/DDBJ databases">
        <title>Draft Genome sequence of the fungus Inonotus baumii.</title>
        <authorList>
            <person name="Zhu H."/>
            <person name="Lin W."/>
        </authorList>
    </citation>
    <scope>NUCLEOTIDE SEQUENCE</scope>
    <source>
        <strain evidence="4">821</strain>
    </source>
</reference>
<feature type="compositionally biased region" description="Low complexity" evidence="2">
    <location>
        <begin position="399"/>
        <end position="420"/>
    </location>
</feature>
<feature type="region of interest" description="Disordered" evidence="2">
    <location>
        <begin position="1017"/>
        <end position="1047"/>
    </location>
</feature>
<feature type="compositionally biased region" description="Polar residues" evidence="2">
    <location>
        <begin position="1234"/>
        <end position="1262"/>
    </location>
</feature>
<protein>
    <recommendedName>
        <fullName evidence="3">UBC core domain-containing protein</fullName>
    </recommendedName>
</protein>
<organism evidence="4 5">
    <name type="scientific">Sanghuangporus baumii</name>
    <name type="common">Phellinus baumii</name>
    <dbReference type="NCBI Taxonomy" id="108892"/>
    <lineage>
        <taxon>Eukaryota</taxon>
        <taxon>Fungi</taxon>
        <taxon>Dikarya</taxon>
        <taxon>Basidiomycota</taxon>
        <taxon>Agaricomycotina</taxon>
        <taxon>Agaricomycetes</taxon>
        <taxon>Hymenochaetales</taxon>
        <taxon>Hymenochaetaceae</taxon>
        <taxon>Sanghuangporus</taxon>
    </lineage>
</organism>
<feature type="compositionally biased region" description="Low complexity" evidence="2">
    <location>
        <begin position="283"/>
        <end position="336"/>
    </location>
</feature>
<dbReference type="Gene3D" id="3.10.110.10">
    <property type="entry name" value="Ubiquitin Conjugating Enzyme"/>
    <property type="match status" value="1"/>
</dbReference>
<feature type="compositionally biased region" description="Polar residues" evidence="2">
    <location>
        <begin position="1498"/>
        <end position="1514"/>
    </location>
</feature>
<feature type="compositionally biased region" description="Low complexity" evidence="2">
    <location>
        <begin position="1360"/>
        <end position="1374"/>
    </location>
</feature>
<feature type="region of interest" description="Disordered" evidence="2">
    <location>
        <begin position="1188"/>
        <end position="1207"/>
    </location>
</feature>
<accession>A0A9Q5N8B0</accession>
<feature type="compositionally biased region" description="Low complexity" evidence="2">
    <location>
        <begin position="794"/>
        <end position="803"/>
    </location>
</feature>
<feature type="region of interest" description="Disordered" evidence="2">
    <location>
        <begin position="1741"/>
        <end position="1760"/>
    </location>
</feature>
<dbReference type="Pfam" id="PF00179">
    <property type="entry name" value="UQ_con"/>
    <property type="match status" value="1"/>
</dbReference>
<feature type="compositionally biased region" description="Polar residues" evidence="2">
    <location>
        <begin position="1188"/>
        <end position="1206"/>
    </location>
</feature>
<feature type="region of interest" description="Disordered" evidence="2">
    <location>
        <begin position="1344"/>
        <end position="1380"/>
    </location>
</feature>
<dbReference type="InterPro" id="IPR016135">
    <property type="entry name" value="UBQ-conjugating_enzyme/RWD"/>
</dbReference>
<sequence length="1779" mass="192042">MSAKCIRRIGKDMQDLEADPIAGVYASPKSESDLRSWHGFMEGASDTPYKGGKFNFELDFPEDFPFKPPVFKFTTRIYHPGINEQGQVCLGILRDEWRPSMTLKSVLAAIQEKLNNPKVDDPFEPDIALVLKDNPAQFNATAAEWTKKRKSDAKRTELPASAPAYSVALTSRLHPPFPIITQHVQIHPPLDPPSLPPESDFRTSLIFPDLARRFTLLRASTGTPYSLDDLRNRFAEQRAKGADNQISEEEEDMLLDMLSKIRAHGAGFASKATKASAPEEPTSSIVRSEQSSSSISSNDAGSSTSSTVRQSTQSSATMSSGTGSDPSFSPSSPSSRSSKRHSNNLFAGNQLRDMRYMRKSSNRTISSSRSALSSTQSESTTEIIANALIDSYSEGNLRSSTPENNNTPTASPSSSPVSATLIRPRNLSDSSAVDDGLGSLPAPSALRLSRQLTSVQIQRMSMSLEEAIKRIEEDTIEEEADDQVLVPRTPQQNGIAAVVDEGSRPLAVTTDDNNSSPPQPITEPTIQSSTMTWLADEDTSGPAGAYHPQSPHRAGRSASPAPRVPGYIPGMPRPVTPHRDVDLEDVRSLSTTPRAAASPAAQDRTTTSSPQYPSPTSSLLRQAVNTSPTPYGARPKSPHSSVRDRHGNPRNGSEHTSLNSHWRRPSSPLSSNNTAFQSLNGGSRPSTPSNVTWNVPGRESTQSYRPLGRNGTLLGHSRNPSNSSVGESPNRVEDSNDETTHNGLRSPRPVYSPATSLDGGGLEIRPKFLSSSSILSASALAFVDFDPTSEHSSFRGSDSSPSRDLARSTSVSSTIDDKTRSKQRVVSPLLTPPTSPFAQKHSSSSLFISPTSDNSSRSSLVSVGSSYHSTEDDGAKFVYSPERAEPAWHDVPTAADNGAARARFSSQVLAVDDPANILRQFTGLTKLDLITIQGKLLDAAEARSRNSEVRAPSTLRRRRPSTAASVHSIGGQQSRTTSPAPASGLPFTSNVESTARANALLNTVVDSIPAPELMEHERDASDDTEVQTVPPSAPFLAPIPTSSPGRRNKDLAEILFGSLEPEPVPTLPEPEPEPVSPQEPGQNVGEQDRLDVPQPSPVPSKDEDNVRPISDRGVNMTSDNVHIADHNDLIRQVQERTEAAMAQLRRSPQQGRFPTSSPHIAKKKINLQDISGPLLVQSSTSIDKIPTIPTSPLNPAHNESQRSVKMSFSRRLRNTLRSKNVHPNGEEVTPWALDNTSSSFTSSPQVGNRSLTPSKASTTDLNAHSKPSSVSPPASAGPNLKSFMSRFRKKGQPTSPMEHEHKNSSSSAISSNTPSLSAPANGRRSFQLAPSSVPLLSRSGSVSHAFARDGPTAPPLSRQPTETPTITASSSSPASSPPEPAALKQFFEAAQNLGLDQSTLDEILARAQPPTRRDFETTATGNRGDLSAEEPSGLPARPYSPVIPEVFIERPIADLSRSASARQLAGSPLPPAAPRRVREIADAHGNARSTVLRRTLILPSTNGSTTDLASLSRKPTTKSYKRASNVSVQSNRSVHERIPTPPPSKAKRQSIEPSPPVPSLPSPLSLSNSGRISSSRLTPETPVEKSPYDSFYDMYTGDRTASAQSPELYEPPRTPLDEGLPEMEEGQALEVIELANGETIWSIVNGLRAGDTESYYPRRGSLDSEYSNLPTHDSESEQLFFKEHARTGSKDSIISTYARRKSRVAARPETKVFHSSSAQIARLIEQLARNTEAATFNIKPKASHVPGHSHSGSLQTESDVNWTVEERLDRMLASVNPSQ</sequence>
<evidence type="ECO:0000256" key="1">
    <source>
        <dbReference type="ARBA" id="ARBA00022786"/>
    </source>
</evidence>
<feature type="compositionally biased region" description="Low complexity" evidence="2">
    <location>
        <begin position="588"/>
        <end position="618"/>
    </location>
</feature>
<keyword evidence="1" id="KW-0833">Ubl conjugation pathway</keyword>
<dbReference type="OrthoDB" id="3259825at2759"/>
<feature type="compositionally biased region" description="Polar residues" evidence="2">
    <location>
        <begin position="1522"/>
        <end position="1532"/>
    </location>
</feature>
<evidence type="ECO:0000313" key="4">
    <source>
        <dbReference type="EMBL" id="OCB84349.1"/>
    </source>
</evidence>
<feature type="compositionally biased region" description="Polar residues" evidence="2">
    <location>
        <begin position="1750"/>
        <end position="1760"/>
    </location>
</feature>
<dbReference type="SUPFAM" id="SSF54495">
    <property type="entry name" value="UBC-like"/>
    <property type="match status" value="1"/>
</dbReference>
<feature type="compositionally biased region" description="Low complexity" evidence="2">
    <location>
        <begin position="1562"/>
        <end position="1577"/>
    </location>
</feature>
<evidence type="ECO:0000256" key="2">
    <source>
        <dbReference type="SAM" id="MobiDB-lite"/>
    </source>
</evidence>
<dbReference type="InterPro" id="IPR050113">
    <property type="entry name" value="Ub_conjugating_enzyme"/>
</dbReference>
<feature type="compositionally biased region" description="Polar residues" evidence="2">
    <location>
        <begin position="836"/>
        <end position="851"/>
    </location>
</feature>
<evidence type="ECO:0000313" key="5">
    <source>
        <dbReference type="Proteomes" id="UP000757232"/>
    </source>
</evidence>
<dbReference type="PANTHER" id="PTHR24067">
    <property type="entry name" value="UBIQUITIN-CONJUGATING ENZYME E2"/>
    <property type="match status" value="1"/>
</dbReference>
<feature type="compositionally biased region" description="Low complexity" evidence="2">
    <location>
        <begin position="362"/>
        <end position="379"/>
    </location>
</feature>
<proteinExistence type="predicted"/>
<dbReference type="InterPro" id="IPR000608">
    <property type="entry name" value="UBC"/>
</dbReference>
<feature type="region of interest" description="Disordered" evidence="2">
    <location>
        <begin position="394"/>
        <end position="420"/>
    </location>
</feature>
<feature type="region of interest" description="Disordered" evidence="2">
    <location>
        <begin position="271"/>
        <end position="355"/>
    </location>
</feature>
<dbReference type="SMART" id="SM00212">
    <property type="entry name" value="UBCc"/>
    <property type="match status" value="1"/>
</dbReference>